<dbReference type="Pfam" id="PF08241">
    <property type="entry name" value="Methyltransf_11"/>
    <property type="match status" value="1"/>
</dbReference>
<feature type="compositionally biased region" description="Basic and acidic residues" evidence="4">
    <location>
        <begin position="10"/>
        <end position="23"/>
    </location>
</feature>
<dbReference type="AlphaFoldDB" id="A0A9W6SIJ2"/>
<evidence type="ECO:0000256" key="2">
    <source>
        <dbReference type="ARBA" id="ARBA00022603"/>
    </source>
</evidence>
<gene>
    <name evidence="6" type="ORF">Afil01_25320</name>
</gene>
<dbReference type="GO" id="GO:0008757">
    <property type="term" value="F:S-adenosylmethionine-dependent methyltransferase activity"/>
    <property type="evidence" value="ECO:0007669"/>
    <property type="project" value="InterPro"/>
</dbReference>
<evidence type="ECO:0000313" key="6">
    <source>
        <dbReference type="EMBL" id="GLZ77725.1"/>
    </source>
</evidence>
<dbReference type="PANTHER" id="PTHR44942">
    <property type="entry name" value="METHYLTRANSF_11 DOMAIN-CONTAINING PROTEIN"/>
    <property type="match status" value="1"/>
</dbReference>
<keyword evidence="3" id="KW-0808">Transferase</keyword>
<evidence type="ECO:0000256" key="3">
    <source>
        <dbReference type="ARBA" id="ARBA00022679"/>
    </source>
</evidence>
<organism evidence="6 7">
    <name type="scientific">Actinorhabdospora filicis</name>
    <dbReference type="NCBI Taxonomy" id="1785913"/>
    <lineage>
        <taxon>Bacteria</taxon>
        <taxon>Bacillati</taxon>
        <taxon>Actinomycetota</taxon>
        <taxon>Actinomycetes</taxon>
        <taxon>Micromonosporales</taxon>
        <taxon>Micromonosporaceae</taxon>
        <taxon>Actinorhabdospora</taxon>
    </lineage>
</organism>
<evidence type="ECO:0000259" key="5">
    <source>
        <dbReference type="Pfam" id="PF08241"/>
    </source>
</evidence>
<evidence type="ECO:0000256" key="4">
    <source>
        <dbReference type="SAM" id="MobiDB-lite"/>
    </source>
</evidence>
<reference evidence="6" key="1">
    <citation type="submission" date="2023-03" db="EMBL/GenBank/DDBJ databases">
        <title>Actinorhabdospora filicis NBRC 111898.</title>
        <authorList>
            <person name="Ichikawa N."/>
            <person name="Sato H."/>
            <person name="Tonouchi N."/>
        </authorList>
    </citation>
    <scope>NUCLEOTIDE SEQUENCE</scope>
    <source>
        <strain evidence="6">NBRC 111898</strain>
    </source>
</reference>
<dbReference type="Gene3D" id="3.40.50.150">
    <property type="entry name" value="Vaccinia Virus protein VP39"/>
    <property type="match status" value="1"/>
</dbReference>
<comment type="caution">
    <text evidence="6">The sequence shown here is derived from an EMBL/GenBank/DDBJ whole genome shotgun (WGS) entry which is preliminary data.</text>
</comment>
<feature type="domain" description="Methyltransferase type 11" evidence="5">
    <location>
        <begin position="67"/>
        <end position="154"/>
    </location>
</feature>
<dbReference type="InterPro" id="IPR051052">
    <property type="entry name" value="Diverse_substrate_MTase"/>
</dbReference>
<dbReference type="InterPro" id="IPR013216">
    <property type="entry name" value="Methyltransf_11"/>
</dbReference>
<dbReference type="RefSeq" id="WP_285662815.1">
    <property type="nucleotide sequence ID" value="NZ_BSTX01000001.1"/>
</dbReference>
<comment type="similarity">
    <text evidence="1">Belongs to the methyltransferase superfamily.</text>
</comment>
<dbReference type="InterPro" id="IPR029063">
    <property type="entry name" value="SAM-dependent_MTases_sf"/>
</dbReference>
<dbReference type="PANTHER" id="PTHR44942:SF4">
    <property type="entry name" value="METHYLTRANSFERASE TYPE 11 DOMAIN-CONTAINING PROTEIN"/>
    <property type="match status" value="1"/>
</dbReference>
<protein>
    <submittedName>
        <fullName evidence="6">Methyltransferase type 11</fullName>
    </submittedName>
</protein>
<name>A0A9W6SIJ2_9ACTN</name>
<dbReference type="CDD" id="cd02440">
    <property type="entry name" value="AdoMet_MTases"/>
    <property type="match status" value="1"/>
</dbReference>
<feature type="region of interest" description="Disordered" evidence="4">
    <location>
        <begin position="1"/>
        <end position="23"/>
    </location>
</feature>
<dbReference type="EMBL" id="BSTX01000001">
    <property type="protein sequence ID" value="GLZ77725.1"/>
    <property type="molecule type" value="Genomic_DNA"/>
</dbReference>
<dbReference type="SUPFAM" id="SSF53335">
    <property type="entry name" value="S-adenosyl-L-methionine-dependent methyltransferases"/>
    <property type="match status" value="1"/>
</dbReference>
<evidence type="ECO:0000256" key="1">
    <source>
        <dbReference type="ARBA" id="ARBA00008361"/>
    </source>
</evidence>
<accession>A0A9W6SIJ2</accession>
<keyword evidence="2 6" id="KW-0489">Methyltransferase</keyword>
<proteinExistence type="inferred from homology"/>
<dbReference type="Proteomes" id="UP001165079">
    <property type="component" value="Unassembled WGS sequence"/>
</dbReference>
<keyword evidence="7" id="KW-1185">Reference proteome</keyword>
<sequence>MPILGPGTAEPDHNEPDHTAPHRARDVAESFGADAEAYHRLRPRYPAALAEAVLEAAPGEASGRDVLDVGCGTGISAEHFAARGCRVLGVDPDARMADRARERGLAVEVARFEDWDARGRDFDVVISGQTWHWVDPERGPAKAGSVLRPGGRLALFWNAASIDADLAARLTEACPGIPPTTYTGAAYDAMAVWAAEKLSKTFTNVTTTAFPWSASYERDAWVAMQLTTGIRGGIDAGAFRNALPASVDVEYRAILVTGITDE</sequence>
<evidence type="ECO:0000313" key="7">
    <source>
        <dbReference type="Proteomes" id="UP001165079"/>
    </source>
</evidence>
<dbReference type="GO" id="GO:0032259">
    <property type="term" value="P:methylation"/>
    <property type="evidence" value="ECO:0007669"/>
    <property type="project" value="UniProtKB-KW"/>
</dbReference>